<proteinExistence type="predicted"/>
<name>A0AAE3GBG9_9PSEU</name>
<keyword evidence="2" id="KW-1185">Reference proteome</keyword>
<organism evidence="1 2">
    <name type="scientific">Goodfellowiella coeruleoviolacea</name>
    <dbReference type="NCBI Taxonomy" id="334858"/>
    <lineage>
        <taxon>Bacteria</taxon>
        <taxon>Bacillati</taxon>
        <taxon>Actinomycetota</taxon>
        <taxon>Actinomycetes</taxon>
        <taxon>Pseudonocardiales</taxon>
        <taxon>Pseudonocardiaceae</taxon>
        <taxon>Goodfellowiella</taxon>
    </lineage>
</organism>
<sequence length="118" mass="12604">MFADEEWDLLRECVVEACADDYVYFAEIVSMVKDVVGGGDDLLARAGEVAGRFVAEGLTVPGELHRTGFVAWSVAPAAAAERIRREVAQMVRDGVRPTLGSVCWFVLGEAVSGGSPAE</sequence>
<dbReference type="AlphaFoldDB" id="A0AAE3GBG9"/>
<accession>A0AAE3GBG9</accession>
<dbReference type="Proteomes" id="UP001206128">
    <property type="component" value="Unassembled WGS sequence"/>
</dbReference>
<gene>
    <name evidence="1" type="ORF">LX83_001588</name>
</gene>
<comment type="caution">
    <text evidence="1">The sequence shown here is derived from an EMBL/GenBank/DDBJ whole genome shotgun (WGS) entry which is preliminary data.</text>
</comment>
<protein>
    <submittedName>
        <fullName evidence="1">Uncharacterized protein</fullName>
    </submittedName>
</protein>
<evidence type="ECO:0000313" key="1">
    <source>
        <dbReference type="EMBL" id="MCP2164748.1"/>
    </source>
</evidence>
<evidence type="ECO:0000313" key="2">
    <source>
        <dbReference type="Proteomes" id="UP001206128"/>
    </source>
</evidence>
<reference evidence="1" key="1">
    <citation type="submission" date="2022-06" db="EMBL/GenBank/DDBJ databases">
        <title>Genomic Encyclopedia of Archaeal and Bacterial Type Strains, Phase II (KMG-II): from individual species to whole genera.</title>
        <authorList>
            <person name="Goeker M."/>
        </authorList>
    </citation>
    <scope>NUCLEOTIDE SEQUENCE</scope>
    <source>
        <strain evidence="1">DSM 43935</strain>
    </source>
</reference>
<dbReference type="EMBL" id="JAMTCK010000003">
    <property type="protein sequence ID" value="MCP2164748.1"/>
    <property type="molecule type" value="Genomic_DNA"/>
</dbReference>